<dbReference type="OrthoDB" id="9820386at2"/>
<dbReference type="AlphaFoldDB" id="A0A3A1YC00"/>
<sequence>MERPVSFFYQLLNKPGVTLLLNLEQEHNILVEQGINSFVSYTQYKCGLIHSRKNYYFSNRWWNRYINSYTNNEPQLKLGFNTEDNIDTSSLNLKEIAFTQVKHQDIDKQLAYDNVMRGLEVKSQDQAKDKMRRRQIAQDVNDFSLVYWSLNYTSFYQQYLATNSSYMLDLMHTGEPSNSVTKLKNRIQKYNLLDAPNRLKAYAQNVHNYYYGFLNPLDLSYALNTKLHQAIDELDYLDLLDKPYLEYVKLLLESAQNTIVIDGERYDLDDIDLIRQIDPDFFENIKDSHDDDQEIIERDIECFISQTTNLIRLYRCLEELKAQQSFTKFARCNKADLTTQAVQQLNSFDINLGQLPEYIIVPQAWLNEKAQTQAEYFTVNKFTHSLLKPQKYYTLETLQLVGSRALLKAAQRKYPALNRLEITLIPDAQGVHQIKFLQPYFGPRNYDKPEVYLRPWQNRKFEKGILENYHDLLVDLYSDIDEQELAEVSTVEQAHRVFSKYAQMMTMKRNLDQMTYTSDLKLLNAEPQLSYKQALALAEVLVDHYLPHSTLLDSLQEFFADYNYYGSDLDYNLASNNTLKHEIIVDPENPSLKPVNFDFSRYENNLEELISEAKQSVAKAKQANATEKVVKNNQQFVAQEISTADLNTKQSTNAHSNTIAPEFFAQQKVHKGRVQTTGFADFDFAAYHQQLTDNNQANKKNTSFTTKQTQTAFTYDKNYPLSADLRRLYQFALNFPERKVPVSIANDYTVYKAVSSKQVKAYYQQLNPDLYPHFSRSLFKEVNTTLNLIKSPATTLVFPNNKIIISPYTYILSFAQWQQKYDMFAILNFHQFYYAQRTENNPVSLYELNNETLSYFVQEYKPDLAYKQEDMSLEALERFLDRNNASYEQNLANKARLIYIEDFITFAAQSLNDFSSFDFAFIRDYYFEIVAAHSVNEPAKALVELIGNQYSDLVLKFANAINDIYTRLEDLSQKYDVHFMINFNVSAFAKAFGLSTAEIWQKMSYHKLNFIKFSLDKQALVNRDTRTELNILDVAATDTYAYLNMLQNTAYQDLTSQLSQLWDNQSANLLFKAKASINIQLSSQDANLTEQLHISSSNLVADYYPASKNLNLYWE</sequence>
<accession>A0A3A1YC00</accession>
<dbReference type="RefSeq" id="WP_119532535.1">
    <property type="nucleotide sequence ID" value="NZ_JBHSSP010000020.1"/>
</dbReference>
<evidence type="ECO:0000256" key="1">
    <source>
        <dbReference type="SAM" id="Coils"/>
    </source>
</evidence>
<evidence type="ECO:0000313" key="3">
    <source>
        <dbReference type="Proteomes" id="UP000265916"/>
    </source>
</evidence>
<proteinExistence type="predicted"/>
<protein>
    <submittedName>
        <fullName evidence="2">Uncharacterized protein</fullName>
    </submittedName>
</protein>
<reference evidence="2 3" key="1">
    <citation type="submission" date="2017-08" db="EMBL/GenBank/DDBJ databases">
        <title>Reclassification of Bisgaard taxon 37 and 44.</title>
        <authorList>
            <person name="Christensen H."/>
        </authorList>
    </citation>
    <scope>NUCLEOTIDE SEQUENCE [LARGE SCALE GENOMIC DNA]</scope>
    <source>
        <strain evidence="2 3">111</strain>
    </source>
</reference>
<evidence type="ECO:0000313" key="2">
    <source>
        <dbReference type="EMBL" id="RIY34906.1"/>
    </source>
</evidence>
<gene>
    <name evidence="2" type="ORF">CKF58_07465</name>
</gene>
<comment type="caution">
    <text evidence="2">The sequence shown here is derived from an EMBL/GenBank/DDBJ whole genome shotgun (WGS) entry which is preliminary data.</text>
</comment>
<dbReference type="EMBL" id="NRJG01000164">
    <property type="protein sequence ID" value="RIY34906.1"/>
    <property type="molecule type" value="Genomic_DNA"/>
</dbReference>
<name>A0A3A1YC00_9GAMM</name>
<feature type="coiled-coil region" evidence="1">
    <location>
        <begin position="599"/>
        <end position="626"/>
    </location>
</feature>
<keyword evidence="3" id="KW-1185">Reference proteome</keyword>
<dbReference type="Proteomes" id="UP000265916">
    <property type="component" value="Unassembled WGS sequence"/>
</dbReference>
<keyword evidence="1" id="KW-0175">Coiled coil</keyword>
<organism evidence="2 3">
    <name type="scientific">Psittacicella hinzii</name>
    <dbReference type="NCBI Taxonomy" id="2028575"/>
    <lineage>
        <taxon>Bacteria</taxon>
        <taxon>Pseudomonadati</taxon>
        <taxon>Pseudomonadota</taxon>
        <taxon>Gammaproteobacteria</taxon>
        <taxon>Pasteurellales</taxon>
        <taxon>Psittacicellaceae</taxon>
        <taxon>Psittacicella</taxon>
    </lineage>
</organism>